<accession>A4X284</accession>
<protein>
    <submittedName>
        <fullName evidence="1">Uncharacterized protein</fullName>
    </submittedName>
</protein>
<proteinExistence type="predicted"/>
<evidence type="ECO:0000313" key="2">
    <source>
        <dbReference type="Proteomes" id="UP000000235"/>
    </source>
</evidence>
<name>A4X284_SALTO</name>
<dbReference type="EMBL" id="CP000667">
    <property type="protein sequence ID" value="ABP52984.1"/>
    <property type="molecule type" value="Genomic_DNA"/>
</dbReference>
<organism evidence="1 2">
    <name type="scientific">Salinispora tropica (strain ATCC BAA-916 / DSM 44818 / JCM 13857 / NBRC 105044 / CNB-440)</name>
    <dbReference type="NCBI Taxonomy" id="369723"/>
    <lineage>
        <taxon>Bacteria</taxon>
        <taxon>Bacillati</taxon>
        <taxon>Actinomycetota</taxon>
        <taxon>Actinomycetes</taxon>
        <taxon>Micromonosporales</taxon>
        <taxon>Micromonosporaceae</taxon>
        <taxon>Salinispora</taxon>
    </lineage>
</organism>
<keyword evidence="2" id="KW-1185">Reference proteome</keyword>
<gene>
    <name evidence="1" type="ordered locus">Strop_0499</name>
</gene>
<sequence length="94" mass="10042">MPWCSLPRSLPLMTVWNTGYRHTSGTVVRMSGGVRLTAPGLRAGKACCVTGFSCALDSVLGGKGGPYAQAPNQPDMAELQVLPLHVHMRMVCGW</sequence>
<dbReference type="AlphaFoldDB" id="A4X284"/>
<dbReference type="HOGENOM" id="CLU_2384462_0_0_11"/>
<dbReference type="Proteomes" id="UP000000235">
    <property type="component" value="Chromosome"/>
</dbReference>
<evidence type="ECO:0000313" key="1">
    <source>
        <dbReference type="EMBL" id="ABP52984.1"/>
    </source>
</evidence>
<dbReference type="KEGG" id="stp:Strop_0499"/>
<reference evidence="2" key="1">
    <citation type="journal article" date="2007" name="Proc. Natl. Acad. Sci. U.S.A.">
        <title>Genome sequencing reveals complex secondary metabolome in the marine actinomycete Salinispora tropica.</title>
        <authorList>
            <person name="Udwary D.W."/>
            <person name="Zeigler L."/>
            <person name="Asolkar R.N."/>
            <person name="Singan V."/>
            <person name="Lapidus A."/>
            <person name="Fenical W."/>
            <person name="Jensen P.R."/>
            <person name="Moore B.S."/>
        </authorList>
    </citation>
    <scope>NUCLEOTIDE SEQUENCE [LARGE SCALE GENOMIC DNA]</scope>
    <source>
        <strain evidence="2">ATCC BAA-916 / DSM 44818 / CNB-440</strain>
    </source>
</reference>